<name>A0ABN8MRL9_9CNID</name>
<gene>
    <name evidence="1" type="ORF">PLOB_00000272</name>
</gene>
<dbReference type="EMBL" id="CALNXK010000001">
    <property type="protein sequence ID" value="CAH3032753.1"/>
    <property type="molecule type" value="Genomic_DNA"/>
</dbReference>
<dbReference type="InterPro" id="IPR011604">
    <property type="entry name" value="PDDEXK-like_dom_sf"/>
</dbReference>
<proteinExistence type="predicted"/>
<protein>
    <submittedName>
        <fullName evidence="1">Uncharacterized protein</fullName>
    </submittedName>
</protein>
<dbReference type="InterPro" id="IPR051703">
    <property type="entry name" value="NF-kappa-B_Signaling_Reg"/>
</dbReference>
<sequence>MPVSFWTCRSKMSRNKISSNPTRSLPRPNFFCEDINGQCKLKRTHAYFAQVQGQMGVSGASWCDFIVYRKKGISVERIPFDPAYWETLKLKLHTYYFNHFIKTAATEFAK</sequence>
<dbReference type="SUPFAM" id="SSF52980">
    <property type="entry name" value="Restriction endonuclease-like"/>
    <property type="match status" value="1"/>
</dbReference>
<dbReference type="InterPro" id="IPR011335">
    <property type="entry name" value="Restrct_endonuc-II-like"/>
</dbReference>
<comment type="caution">
    <text evidence="1">The sequence shown here is derived from an EMBL/GenBank/DDBJ whole genome shotgun (WGS) entry which is preliminary data.</text>
</comment>
<dbReference type="PANTHER" id="PTHR46609">
    <property type="entry name" value="EXONUCLEASE, PHAGE-TYPE/RECB, C-TERMINAL DOMAIN-CONTAINING PROTEIN"/>
    <property type="match status" value="1"/>
</dbReference>
<accession>A0ABN8MRL9</accession>
<keyword evidence="2" id="KW-1185">Reference proteome</keyword>
<organism evidence="1 2">
    <name type="scientific">Porites lobata</name>
    <dbReference type="NCBI Taxonomy" id="104759"/>
    <lineage>
        <taxon>Eukaryota</taxon>
        <taxon>Metazoa</taxon>
        <taxon>Cnidaria</taxon>
        <taxon>Anthozoa</taxon>
        <taxon>Hexacorallia</taxon>
        <taxon>Scleractinia</taxon>
        <taxon>Fungiina</taxon>
        <taxon>Poritidae</taxon>
        <taxon>Porites</taxon>
    </lineage>
</organism>
<dbReference type="PANTHER" id="PTHR46609:SF7">
    <property type="match status" value="1"/>
</dbReference>
<reference evidence="1 2" key="1">
    <citation type="submission" date="2022-05" db="EMBL/GenBank/DDBJ databases">
        <authorList>
            <consortium name="Genoscope - CEA"/>
            <person name="William W."/>
        </authorList>
    </citation>
    <scope>NUCLEOTIDE SEQUENCE [LARGE SCALE GENOMIC DNA]</scope>
</reference>
<dbReference type="Proteomes" id="UP001159405">
    <property type="component" value="Unassembled WGS sequence"/>
</dbReference>
<evidence type="ECO:0000313" key="1">
    <source>
        <dbReference type="EMBL" id="CAH3032753.1"/>
    </source>
</evidence>
<dbReference type="Gene3D" id="3.90.320.10">
    <property type="match status" value="1"/>
</dbReference>
<evidence type="ECO:0000313" key="2">
    <source>
        <dbReference type="Proteomes" id="UP001159405"/>
    </source>
</evidence>